<dbReference type="NCBIfam" id="NF009981">
    <property type="entry name" value="PRK13447.1"/>
    <property type="match status" value="1"/>
</dbReference>
<comment type="subunit">
    <text evidence="9">F-type ATPases have 2 components, CF(1) - the catalytic core - and CF(0) - the membrane proton channel. CF(1) has five subunits: alpha(3), beta(3), gamma(1), delta(1), epsilon(1). CF(0) has three main subunits: a, b and c.</text>
</comment>
<dbReference type="RefSeq" id="WP_250911864.1">
    <property type="nucleotide sequence ID" value="NZ_JAMXLX010000006.1"/>
</dbReference>
<comment type="caution">
    <text evidence="11">The sequence shown here is derived from an EMBL/GenBank/DDBJ whole genome shotgun (WGS) entry which is preliminary data.</text>
</comment>
<evidence type="ECO:0000313" key="12">
    <source>
        <dbReference type="Proteomes" id="UP001155380"/>
    </source>
</evidence>
<dbReference type="InterPro" id="IPR020546">
    <property type="entry name" value="ATP_synth_F1_dsu/esu_N"/>
</dbReference>
<organism evidence="11 12">
    <name type="scientific">Ciceribacter sichuanensis</name>
    <dbReference type="NCBI Taxonomy" id="2949647"/>
    <lineage>
        <taxon>Bacteria</taxon>
        <taxon>Pseudomonadati</taxon>
        <taxon>Pseudomonadota</taxon>
        <taxon>Alphaproteobacteria</taxon>
        <taxon>Hyphomicrobiales</taxon>
        <taxon>Rhizobiaceae</taxon>
        <taxon>Ciceribacter</taxon>
    </lineage>
</organism>
<dbReference type="GO" id="GO:0005886">
    <property type="term" value="C:plasma membrane"/>
    <property type="evidence" value="ECO:0007669"/>
    <property type="project" value="UniProtKB-SubCell"/>
</dbReference>
<name>A0AAJ1BYK2_9HYPH</name>
<evidence type="ECO:0000256" key="6">
    <source>
        <dbReference type="ARBA" id="ARBA00023065"/>
    </source>
</evidence>
<keyword evidence="6 9" id="KW-0406">Ion transport</keyword>
<evidence type="ECO:0000256" key="7">
    <source>
        <dbReference type="ARBA" id="ARBA00023136"/>
    </source>
</evidence>
<protein>
    <recommendedName>
        <fullName evidence="9">ATP synthase epsilon chain</fullName>
    </recommendedName>
    <alternativeName>
        <fullName evidence="9">ATP synthase F1 sector epsilon subunit</fullName>
    </alternativeName>
    <alternativeName>
        <fullName evidence="9">F-ATPase epsilon subunit</fullName>
    </alternativeName>
</protein>
<keyword evidence="9" id="KW-0066">ATP synthesis</keyword>
<keyword evidence="8 9" id="KW-0139">CF(1)</keyword>
<dbReference type="AlphaFoldDB" id="A0AAJ1BYK2"/>
<comment type="similarity">
    <text evidence="3 9">Belongs to the ATPase epsilon chain family.</text>
</comment>
<proteinExistence type="inferred from homology"/>
<sequence length="150" mass="15943">MTGGLHLLISTPSALLVDLQDVVSVRAEDESGSFGLLPGHADLLTVLPASVIRWRDRDGAMHYCAQSGGVFSITGGREIRVACRQATVGDDLSRLEAEVQTMRAALSDTGRRSRVEEMRLHANAVRQLTRLLRADAGSANGINPLGGLGP</sequence>
<comment type="function">
    <text evidence="1 9">Produces ATP from ADP in the presence of a proton gradient across the membrane.</text>
</comment>
<dbReference type="Proteomes" id="UP001155380">
    <property type="component" value="Unassembled WGS sequence"/>
</dbReference>
<keyword evidence="7 9" id="KW-0472">Membrane</keyword>
<dbReference type="HAMAP" id="MF_00530">
    <property type="entry name" value="ATP_synth_epsil_bac"/>
    <property type="match status" value="1"/>
</dbReference>
<dbReference type="InterPro" id="IPR036771">
    <property type="entry name" value="ATPsynth_dsu/esu_N"/>
</dbReference>
<dbReference type="CDD" id="cd12152">
    <property type="entry name" value="F1-ATPase_delta"/>
    <property type="match status" value="1"/>
</dbReference>
<reference evidence="11" key="1">
    <citation type="submission" date="2022-06" db="EMBL/GenBank/DDBJ databases">
        <authorList>
            <person name="Sun Q."/>
        </authorList>
    </citation>
    <scope>NUCLEOTIDE SEQUENCE</scope>
    <source>
        <strain evidence="11">S101</strain>
    </source>
</reference>
<dbReference type="GO" id="GO:0046933">
    <property type="term" value="F:proton-transporting ATP synthase activity, rotational mechanism"/>
    <property type="evidence" value="ECO:0007669"/>
    <property type="project" value="UniProtKB-UniRule"/>
</dbReference>
<keyword evidence="4 9" id="KW-0813">Transport</keyword>
<keyword evidence="5 9" id="KW-0375">Hydrogen ion transport</keyword>
<evidence type="ECO:0000256" key="5">
    <source>
        <dbReference type="ARBA" id="ARBA00022781"/>
    </source>
</evidence>
<dbReference type="InterPro" id="IPR001469">
    <property type="entry name" value="ATP_synth_F1_dsu/esu"/>
</dbReference>
<dbReference type="InterPro" id="IPR024037">
    <property type="entry name" value="Alt_ATP_synth_F1_esu"/>
</dbReference>
<comment type="subcellular location">
    <subcellularLocation>
        <location evidence="9">Cell membrane</location>
        <topology evidence="9">Peripheral membrane protein</topology>
    </subcellularLocation>
    <subcellularLocation>
        <location evidence="2">Endomembrane system</location>
        <topology evidence="2">Peripheral membrane protein</topology>
    </subcellularLocation>
</comment>
<evidence type="ECO:0000256" key="9">
    <source>
        <dbReference type="HAMAP-Rule" id="MF_00530"/>
    </source>
</evidence>
<dbReference type="Pfam" id="PF02823">
    <property type="entry name" value="ATP-synt_DE_N"/>
    <property type="match status" value="1"/>
</dbReference>
<dbReference type="SUPFAM" id="SSF51344">
    <property type="entry name" value="Epsilon subunit of F1F0-ATP synthase N-terminal domain"/>
    <property type="match status" value="1"/>
</dbReference>
<evidence type="ECO:0000313" key="11">
    <source>
        <dbReference type="EMBL" id="MCO5958632.1"/>
    </source>
</evidence>
<dbReference type="NCBIfam" id="TIGR03166">
    <property type="entry name" value="alt_F1F0_F1_eps"/>
    <property type="match status" value="1"/>
</dbReference>
<accession>A0AAJ1BYK2</accession>
<dbReference type="GO" id="GO:0012505">
    <property type="term" value="C:endomembrane system"/>
    <property type="evidence" value="ECO:0007669"/>
    <property type="project" value="UniProtKB-SubCell"/>
</dbReference>
<evidence type="ECO:0000256" key="1">
    <source>
        <dbReference type="ARBA" id="ARBA00003543"/>
    </source>
</evidence>
<evidence type="ECO:0000256" key="4">
    <source>
        <dbReference type="ARBA" id="ARBA00022448"/>
    </source>
</evidence>
<evidence type="ECO:0000256" key="2">
    <source>
        <dbReference type="ARBA" id="ARBA00004184"/>
    </source>
</evidence>
<evidence type="ECO:0000256" key="8">
    <source>
        <dbReference type="ARBA" id="ARBA00023196"/>
    </source>
</evidence>
<dbReference type="GO" id="GO:0005524">
    <property type="term" value="F:ATP binding"/>
    <property type="evidence" value="ECO:0007669"/>
    <property type="project" value="UniProtKB-UniRule"/>
</dbReference>
<dbReference type="Gene3D" id="2.60.15.10">
    <property type="entry name" value="F0F1 ATP synthase delta/epsilon subunit, N-terminal"/>
    <property type="match status" value="1"/>
</dbReference>
<evidence type="ECO:0000259" key="10">
    <source>
        <dbReference type="Pfam" id="PF02823"/>
    </source>
</evidence>
<dbReference type="GO" id="GO:0045259">
    <property type="term" value="C:proton-transporting ATP synthase complex"/>
    <property type="evidence" value="ECO:0007669"/>
    <property type="project" value="UniProtKB-KW"/>
</dbReference>
<evidence type="ECO:0000256" key="3">
    <source>
        <dbReference type="ARBA" id="ARBA00005712"/>
    </source>
</evidence>
<dbReference type="EMBL" id="JAMXLX010000006">
    <property type="protein sequence ID" value="MCO5958632.1"/>
    <property type="molecule type" value="Genomic_DNA"/>
</dbReference>
<gene>
    <name evidence="9" type="primary">atpC</name>
    <name evidence="11" type="ORF">NBH21_17790</name>
</gene>
<keyword evidence="9" id="KW-1003">Cell membrane</keyword>
<feature type="domain" description="ATP synthase F1 complex delta/epsilon subunit N-terminal" evidence="10">
    <location>
        <begin position="5"/>
        <end position="86"/>
    </location>
</feature>